<organism evidence="2 3">
    <name type="scientific">Rhododendron simsii</name>
    <name type="common">Sims's rhododendron</name>
    <dbReference type="NCBI Taxonomy" id="118357"/>
    <lineage>
        <taxon>Eukaryota</taxon>
        <taxon>Viridiplantae</taxon>
        <taxon>Streptophyta</taxon>
        <taxon>Embryophyta</taxon>
        <taxon>Tracheophyta</taxon>
        <taxon>Spermatophyta</taxon>
        <taxon>Magnoliopsida</taxon>
        <taxon>eudicotyledons</taxon>
        <taxon>Gunneridae</taxon>
        <taxon>Pentapetalae</taxon>
        <taxon>asterids</taxon>
        <taxon>Ericales</taxon>
        <taxon>Ericaceae</taxon>
        <taxon>Ericoideae</taxon>
        <taxon>Rhodoreae</taxon>
        <taxon>Rhododendron</taxon>
    </lineage>
</organism>
<dbReference type="EMBL" id="WJXA01000008">
    <property type="protein sequence ID" value="KAF7136601.1"/>
    <property type="molecule type" value="Genomic_DNA"/>
</dbReference>
<evidence type="ECO:0000313" key="2">
    <source>
        <dbReference type="EMBL" id="KAF7136601.1"/>
    </source>
</evidence>
<evidence type="ECO:0000256" key="1">
    <source>
        <dbReference type="SAM" id="SignalP"/>
    </source>
</evidence>
<comment type="caution">
    <text evidence="2">The sequence shown here is derived from an EMBL/GenBank/DDBJ whole genome shotgun (WGS) entry which is preliminary data.</text>
</comment>
<dbReference type="AlphaFoldDB" id="A0A834LI59"/>
<feature type="chain" id="PRO_5032728019" evidence="1">
    <location>
        <begin position="28"/>
        <end position="100"/>
    </location>
</feature>
<dbReference type="PANTHER" id="PTHR36815">
    <property type="entry name" value="BNAC03G48760D PROTEIN"/>
    <property type="match status" value="1"/>
</dbReference>
<dbReference type="Pfam" id="PF23670">
    <property type="entry name" value="PIGBOS1"/>
    <property type="match status" value="1"/>
</dbReference>
<dbReference type="Proteomes" id="UP000626092">
    <property type="component" value="Unassembled WGS sequence"/>
</dbReference>
<protein>
    <submittedName>
        <fullName evidence="2">Uncharacterized protein</fullName>
    </submittedName>
</protein>
<dbReference type="InterPro" id="IPR057394">
    <property type="entry name" value="PIGBOS1"/>
</dbReference>
<accession>A0A834LI59</accession>
<keyword evidence="1" id="KW-0732">Signal</keyword>
<keyword evidence="3" id="KW-1185">Reference proteome</keyword>
<evidence type="ECO:0000313" key="3">
    <source>
        <dbReference type="Proteomes" id="UP000626092"/>
    </source>
</evidence>
<reference evidence="2" key="1">
    <citation type="submission" date="2019-11" db="EMBL/GenBank/DDBJ databases">
        <authorList>
            <person name="Liu Y."/>
            <person name="Hou J."/>
            <person name="Li T.-Q."/>
            <person name="Guan C.-H."/>
            <person name="Wu X."/>
            <person name="Wu H.-Z."/>
            <person name="Ling F."/>
            <person name="Zhang R."/>
            <person name="Shi X.-G."/>
            <person name="Ren J.-P."/>
            <person name="Chen E.-F."/>
            <person name="Sun J.-M."/>
        </authorList>
    </citation>
    <scope>NUCLEOTIDE SEQUENCE</scope>
    <source>
        <strain evidence="2">Adult_tree_wgs_1</strain>
        <tissue evidence="2">Leaves</tissue>
    </source>
</reference>
<name>A0A834LI59_RHOSS</name>
<dbReference type="OrthoDB" id="1910973at2759"/>
<proteinExistence type="predicted"/>
<feature type="signal peptide" evidence="1">
    <location>
        <begin position="1"/>
        <end position="27"/>
    </location>
</feature>
<dbReference type="PANTHER" id="PTHR36815:SF1">
    <property type="entry name" value="OS03G0675700 PROTEIN"/>
    <property type="match status" value="1"/>
</dbReference>
<sequence>MLGRKRFLSFPLVIGAVIKTISQLSSAGNDQEGRLLQPFEHGMESIGHEFTHRMEEVERFCRCRIGVVSGRAIFGPPLDEYWKKKAQEEAVKKENDTSST</sequence>
<gene>
    <name evidence="2" type="ORF">RHSIM_Rhsim08G0091900</name>
</gene>